<dbReference type="InterPro" id="IPR021741">
    <property type="entry name" value="DUF3311"/>
</dbReference>
<gene>
    <name evidence="2" type="ordered locus">ASAC_0133</name>
</gene>
<dbReference type="InParanoid" id="D9PZQ3"/>
<evidence type="ECO:0008006" key="4">
    <source>
        <dbReference type="Google" id="ProtNLM"/>
    </source>
</evidence>
<feature type="transmembrane region" description="Helical" evidence="1">
    <location>
        <begin position="14"/>
        <end position="33"/>
    </location>
</feature>
<keyword evidence="3" id="KW-1185">Reference proteome</keyword>
<dbReference type="AlphaFoldDB" id="D9PZQ3"/>
<dbReference type="eggNOG" id="arCOG03694">
    <property type="taxonomic scope" value="Archaea"/>
</dbReference>
<dbReference type="KEGG" id="asc:ASAC_0133"/>
<reference evidence="2 3" key="1">
    <citation type="journal article" date="2010" name="Appl. Environ. Microbiol.">
        <title>The genome sequence of the crenarchaeon Acidilobus saccharovorans supports a new order, Acidilobales, and suggests an important ecological role in terrestrial acidic hot springs.</title>
        <authorList>
            <person name="Mardanov A.V."/>
            <person name="Svetlitchnyi V.A."/>
            <person name="Beletsky A.V."/>
            <person name="Prokofeva M.I."/>
            <person name="Bonch-Osmolovskaya E.A."/>
            <person name="Ravin N.V."/>
            <person name="Skryabin K.G."/>
        </authorList>
    </citation>
    <scope>NUCLEOTIDE SEQUENCE [LARGE SCALE GENOMIC DNA]</scope>
    <source>
        <strain evidence="3">DSM 16705 / JCM 18335 / VKM B-2471 / 345-15</strain>
    </source>
</reference>
<name>D9PZQ3_ACIS3</name>
<dbReference type="Pfam" id="PF11755">
    <property type="entry name" value="DUF3311"/>
    <property type="match status" value="1"/>
</dbReference>
<sequence>MIEMSGGLTVGQKVVIAILLIIPLIAYMAYTTYDFVSPSLGGVPFFYWYQTLWLVISSLLFIVAAVLWERWLSGR</sequence>
<accession>D9PZQ3</accession>
<evidence type="ECO:0000313" key="2">
    <source>
        <dbReference type="EMBL" id="ADL18541.1"/>
    </source>
</evidence>
<protein>
    <recommendedName>
        <fullName evidence="4">DUF3311 domain-containing protein</fullName>
    </recommendedName>
</protein>
<dbReference type="STRING" id="666510.ASAC_0133"/>
<keyword evidence="1" id="KW-1133">Transmembrane helix</keyword>
<keyword evidence="1" id="KW-0472">Membrane</keyword>
<proteinExistence type="predicted"/>
<evidence type="ECO:0000313" key="3">
    <source>
        <dbReference type="Proteomes" id="UP000000346"/>
    </source>
</evidence>
<keyword evidence="1" id="KW-0812">Transmembrane</keyword>
<dbReference type="EMBL" id="CP001742">
    <property type="protein sequence ID" value="ADL18541.1"/>
    <property type="molecule type" value="Genomic_DNA"/>
</dbReference>
<evidence type="ECO:0000256" key="1">
    <source>
        <dbReference type="SAM" id="Phobius"/>
    </source>
</evidence>
<dbReference type="HOGENOM" id="CLU_183045_3_0_2"/>
<dbReference type="Proteomes" id="UP000000346">
    <property type="component" value="Chromosome"/>
</dbReference>
<organism evidence="2 3">
    <name type="scientific">Acidilobus saccharovorans (strain DSM 16705 / JCM 18335 / VKM B-2471 / 345-15)</name>
    <dbReference type="NCBI Taxonomy" id="666510"/>
    <lineage>
        <taxon>Archaea</taxon>
        <taxon>Thermoproteota</taxon>
        <taxon>Thermoprotei</taxon>
        <taxon>Acidilobales</taxon>
        <taxon>Acidilobaceae</taxon>
        <taxon>Acidilobus</taxon>
    </lineage>
</organism>
<feature type="transmembrane region" description="Helical" evidence="1">
    <location>
        <begin position="45"/>
        <end position="68"/>
    </location>
</feature>